<name>A0A2K2DVE4_BRADI</name>
<keyword evidence="3" id="KW-0012">Acyltransferase</keyword>
<accession>A0A2K2DVE4</accession>
<comment type="similarity">
    <text evidence="1">Belongs to the plant acyltransferase family.</text>
</comment>
<dbReference type="Gramene" id="PNT78246">
    <property type="protein sequence ID" value="PNT78246"/>
    <property type="gene ID" value="BRADI_1g75810v3"/>
</dbReference>
<evidence type="ECO:0008006" key="7">
    <source>
        <dbReference type="Google" id="ProtNLM"/>
    </source>
</evidence>
<dbReference type="PANTHER" id="PTHR31642:SF178">
    <property type="entry name" value="OMEGA-HYDROXYPALMITATE O-FERULOYL TRANSFERASE"/>
    <property type="match status" value="1"/>
</dbReference>
<dbReference type="EnsemblPlants" id="PNT78246">
    <property type="protein sequence ID" value="PNT78246"/>
    <property type="gene ID" value="BRADI_1g75810v3"/>
</dbReference>
<reference evidence="5" key="3">
    <citation type="submission" date="2018-08" db="UniProtKB">
        <authorList>
            <consortium name="EnsemblPlants"/>
        </authorList>
    </citation>
    <scope>IDENTIFICATION</scope>
    <source>
        <strain evidence="5">cv. Bd21</strain>
    </source>
</reference>
<keyword evidence="6" id="KW-1185">Reference proteome</keyword>
<dbReference type="OrthoDB" id="586091at2759"/>
<evidence type="ECO:0000256" key="3">
    <source>
        <dbReference type="ARBA" id="ARBA00023315"/>
    </source>
</evidence>
<evidence type="ECO:0000313" key="4">
    <source>
        <dbReference type="EMBL" id="PNT78246.1"/>
    </source>
</evidence>
<dbReference type="PANTHER" id="PTHR31642">
    <property type="entry name" value="TRICHOTHECENE 3-O-ACETYLTRANSFERASE"/>
    <property type="match status" value="1"/>
</dbReference>
<evidence type="ECO:0000256" key="1">
    <source>
        <dbReference type="ARBA" id="ARBA00009861"/>
    </source>
</evidence>
<keyword evidence="2" id="KW-0808">Transferase</keyword>
<dbReference type="Proteomes" id="UP000008810">
    <property type="component" value="Chromosome 1"/>
</dbReference>
<reference evidence="4" key="2">
    <citation type="submission" date="2017-06" db="EMBL/GenBank/DDBJ databases">
        <title>WGS assembly of Brachypodium distachyon.</title>
        <authorList>
            <consortium name="The International Brachypodium Initiative"/>
            <person name="Lucas S."/>
            <person name="Harmon-Smith M."/>
            <person name="Lail K."/>
            <person name="Tice H."/>
            <person name="Grimwood J."/>
            <person name="Bruce D."/>
            <person name="Barry K."/>
            <person name="Shu S."/>
            <person name="Lindquist E."/>
            <person name="Wang M."/>
            <person name="Pitluck S."/>
            <person name="Vogel J.P."/>
            <person name="Garvin D.F."/>
            <person name="Mockler T.C."/>
            <person name="Schmutz J."/>
            <person name="Rokhsar D."/>
            <person name="Bevan M.W."/>
        </authorList>
    </citation>
    <scope>NUCLEOTIDE SEQUENCE</scope>
    <source>
        <strain evidence="4">Bd21</strain>
    </source>
</reference>
<evidence type="ECO:0000313" key="5">
    <source>
        <dbReference type="EnsemblPlants" id="PNT78246"/>
    </source>
</evidence>
<dbReference type="InterPro" id="IPR050317">
    <property type="entry name" value="Plant_Fungal_Acyltransferase"/>
</dbReference>
<dbReference type="STRING" id="15368.A0A2K2DVE4"/>
<organism evidence="4">
    <name type="scientific">Brachypodium distachyon</name>
    <name type="common">Purple false brome</name>
    <name type="synonym">Trachynia distachya</name>
    <dbReference type="NCBI Taxonomy" id="15368"/>
    <lineage>
        <taxon>Eukaryota</taxon>
        <taxon>Viridiplantae</taxon>
        <taxon>Streptophyta</taxon>
        <taxon>Embryophyta</taxon>
        <taxon>Tracheophyta</taxon>
        <taxon>Spermatophyta</taxon>
        <taxon>Magnoliopsida</taxon>
        <taxon>Liliopsida</taxon>
        <taxon>Poales</taxon>
        <taxon>Poaceae</taxon>
        <taxon>BOP clade</taxon>
        <taxon>Pooideae</taxon>
        <taxon>Stipodae</taxon>
        <taxon>Brachypodieae</taxon>
        <taxon>Brachypodium</taxon>
    </lineage>
</organism>
<dbReference type="Pfam" id="PF02458">
    <property type="entry name" value="Transferase"/>
    <property type="match status" value="1"/>
</dbReference>
<sequence>MGFHKRAAAAGASSIIQVSSRRLVKASDTSIQPHVAAVSHLDLITNCAQASVRCVYRKPTNGDLGCFSAVVAAFEAHLPSLLNHFFSLAGRIVIDRATGVPELHCFNQGAELVVGHADLELCGMDWGLPEESLGRIQVPYAEDLPLSVQLLSFACGGFAVVWATNTLIGDGNVGVMLVRMFSELSRTGTLSWGGPTHDSKPRDPPSYGTKVASMFTPWDHEHQVNALTAEESFVGRLYYVEAQDIARLRADADADAGAGTGRQRAATRVQAMSAYLWKVLARIVATSKLLSEDEKRCRLLWWVDGRRRFSAPELRARLQNYAGNVTSYVVADAAADRVLGEPMSGVAGMVRDAIAEVDYDEMYQQMVDWMEVHKPGRFVETSTVGLGSPTLAQTMWSSFKDDTDFGFGKAALAMPAESSLGRLCMAMLSISAKPGDPGTWLVSACIWPRLAAALESDPQRIFKPLNAEYLGFTHAAATARPRL</sequence>
<evidence type="ECO:0000256" key="2">
    <source>
        <dbReference type="ARBA" id="ARBA00022679"/>
    </source>
</evidence>
<evidence type="ECO:0000313" key="6">
    <source>
        <dbReference type="Proteomes" id="UP000008810"/>
    </source>
</evidence>
<dbReference type="AlphaFoldDB" id="A0A2K2DVE4"/>
<gene>
    <name evidence="5" type="primary">LOC100823544</name>
    <name evidence="4" type="ORF">BRADI_1g75810v3</name>
</gene>
<reference evidence="4 5" key="1">
    <citation type="journal article" date="2010" name="Nature">
        <title>Genome sequencing and analysis of the model grass Brachypodium distachyon.</title>
        <authorList>
            <consortium name="International Brachypodium Initiative"/>
        </authorList>
    </citation>
    <scope>NUCLEOTIDE SEQUENCE [LARGE SCALE GENOMIC DNA]</scope>
    <source>
        <strain evidence="4 5">Bd21</strain>
    </source>
</reference>
<dbReference type="InterPro" id="IPR023213">
    <property type="entry name" value="CAT-like_dom_sf"/>
</dbReference>
<dbReference type="ExpressionAtlas" id="A0A2K2DVE4">
    <property type="expression patterns" value="baseline and differential"/>
</dbReference>
<proteinExistence type="inferred from homology"/>
<dbReference type="Gene3D" id="3.30.559.10">
    <property type="entry name" value="Chloramphenicol acetyltransferase-like domain"/>
    <property type="match status" value="2"/>
</dbReference>
<dbReference type="GO" id="GO:0016747">
    <property type="term" value="F:acyltransferase activity, transferring groups other than amino-acyl groups"/>
    <property type="evidence" value="ECO:0000318"/>
    <property type="project" value="GO_Central"/>
</dbReference>
<dbReference type="EMBL" id="CM000880">
    <property type="protein sequence ID" value="PNT78246.1"/>
    <property type="molecule type" value="Genomic_DNA"/>
</dbReference>
<protein>
    <recommendedName>
        <fullName evidence="7">Omega-hydroxypalmitate O-feruloyl transferase</fullName>
    </recommendedName>
</protein>